<comment type="subcellular location">
    <subcellularLocation>
        <location evidence="1">Endoplasmic reticulum</location>
    </subcellularLocation>
    <subcellularLocation>
        <location evidence="2">Golgi apparatus</location>
    </subcellularLocation>
</comment>
<dbReference type="PANTHER" id="PTHR45684">
    <property type="entry name" value="RE74312P"/>
    <property type="match status" value="1"/>
</dbReference>
<keyword evidence="7 11" id="KW-0931">ER-Golgi transport</keyword>
<dbReference type="SMART" id="SM00178">
    <property type="entry name" value="SAR"/>
    <property type="match status" value="1"/>
</dbReference>
<name>A0ABQ5JRW7_9EUKA</name>
<evidence type="ECO:0000256" key="7">
    <source>
        <dbReference type="ARBA" id="ARBA00022892"/>
    </source>
</evidence>
<evidence type="ECO:0000256" key="3">
    <source>
        <dbReference type="ARBA" id="ARBA00007507"/>
    </source>
</evidence>
<comment type="caution">
    <text evidence="12">The sequence shown here is derived from an EMBL/GenBank/DDBJ whole genome shotgun (WGS) entry which is preliminary data.</text>
</comment>
<dbReference type="SMART" id="SM00177">
    <property type="entry name" value="ARF"/>
    <property type="match status" value="1"/>
</dbReference>
<dbReference type="Proteomes" id="UP001057375">
    <property type="component" value="Unassembled WGS sequence"/>
</dbReference>
<dbReference type="InterPro" id="IPR027417">
    <property type="entry name" value="P-loop_NTPase"/>
</dbReference>
<organism evidence="12 13">
    <name type="scientific">Aduncisulcus paluster</name>
    <dbReference type="NCBI Taxonomy" id="2918883"/>
    <lineage>
        <taxon>Eukaryota</taxon>
        <taxon>Metamonada</taxon>
        <taxon>Carpediemonas-like organisms</taxon>
        <taxon>Aduncisulcus</taxon>
    </lineage>
</organism>
<proteinExistence type="inferred from homology"/>
<evidence type="ECO:0000256" key="8">
    <source>
        <dbReference type="ARBA" id="ARBA00022927"/>
    </source>
</evidence>
<keyword evidence="10" id="KW-0342">GTP-binding</keyword>
<protein>
    <submittedName>
        <fullName evidence="12">Multi-domain containing protein</fullName>
    </submittedName>
</protein>
<evidence type="ECO:0000256" key="11">
    <source>
        <dbReference type="RuleBase" id="RU003926"/>
    </source>
</evidence>
<dbReference type="EMBL" id="BQXS01011569">
    <property type="protein sequence ID" value="GKT14190.1"/>
    <property type="molecule type" value="Genomic_DNA"/>
</dbReference>
<dbReference type="PROSITE" id="PS51417">
    <property type="entry name" value="ARF"/>
    <property type="match status" value="1"/>
</dbReference>
<dbReference type="Pfam" id="PF00025">
    <property type="entry name" value="Arf"/>
    <property type="match status" value="1"/>
</dbReference>
<keyword evidence="5" id="KW-0547">Nucleotide-binding</keyword>
<keyword evidence="13" id="KW-1185">Reference proteome</keyword>
<gene>
    <name evidence="12" type="ORF">ADUPG1_010436</name>
</gene>
<dbReference type="InterPro" id="IPR006687">
    <property type="entry name" value="Small_GTPase_SAR1"/>
</dbReference>
<keyword evidence="4 11" id="KW-0813">Transport</keyword>
<evidence type="ECO:0000313" key="12">
    <source>
        <dbReference type="EMBL" id="GKT14190.1"/>
    </source>
</evidence>
<dbReference type="InterPro" id="IPR006689">
    <property type="entry name" value="Small_GTPase_ARF/SAR"/>
</dbReference>
<evidence type="ECO:0000313" key="13">
    <source>
        <dbReference type="Proteomes" id="UP001057375"/>
    </source>
</evidence>
<evidence type="ECO:0000256" key="5">
    <source>
        <dbReference type="ARBA" id="ARBA00022741"/>
    </source>
</evidence>
<dbReference type="Gene3D" id="3.40.50.300">
    <property type="entry name" value="P-loop containing nucleotide triphosphate hydrolases"/>
    <property type="match status" value="1"/>
</dbReference>
<evidence type="ECO:0000256" key="1">
    <source>
        <dbReference type="ARBA" id="ARBA00004240"/>
    </source>
</evidence>
<dbReference type="NCBIfam" id="TIGR00231">
    <property type="entry name" value="small_GTP"/>
    <property type="match status" value="1"/>
</dbReference>
<reference evidence="12" key="1">
    <citation type="submission" date="2022-03" db="EMBL/GenBank/DDBJ databases">
        <title>Draft genome sequence of Aduncisulcus paluster, a free-living microaerophilic Fornicata.</title>
        <authorList>
            <person name="Yuyama I."/>
            <person name="Kume K."/>
            <person name="Tamura T."/>
            <person name="Inagaki Y."/>
            <person name="Hashimoto T."/>
        </authorList>
    </citation>
    <scope>NUCLEOTIDE SEQUENCE</scope>
    <source>
        <strain evidence="12">NY0171</strain>
    </source>
</reference>
<keyword evidence="9 11" id="KW-0333">Golgi apparatus</keyword>
<evidence type="ECO:0000256" key="6">
    <source>
        <dbReference type="ARBA" id="ARBA00022824"/>
    </source>
</evidence>
<evidence type="ECO:0000256" key="10">
    <source>
        <dbReference type="ARBA" id="ARBA00023134"/>
    </source>
</evidence>
<evidence type="ECO:0000256" key="4">
    <source>
        <dbReference type="ARBA" id="ARBA00022448"/>
    </source>
</evidence>
<dbReference type="PRINTS" id="PR00328">
    <property type="entry name" value="SAR1GTPBP"/>
</dbReference>
<dbReference type="InterPro" id="IPR005225">
    <property type="entry name" value="Small_GTP-bd"/>
</dbReference>
<comment type="similarity">
    <text evidence="3 11">Belongs to the small GTPase superfamily. SAR1 family.</text>
</comment>
<keyword evidence="8 11" id="KW-0653">Protein transport</keyword>
<evidence type="ECO:0000256" key="9">
    <source>
        <dbReference type="ARBA" id="ARBA00023034"/>
    </source>
</evidence>
<accession>A0ABQ5JRW7</accession>
<dbReference type="PROSITE" id="PS51422">
    <property type="entry name" value="SAR1"/>
    <property type="match status" value="1"/>
</dbReference>
<keyword evidence="6 11" id="KW-0256">Endoplasmic reticulum</keyword>
<dbReference type="SUPFAM" id="SSF52540">
    <property type="entry name" value="P-loop containing nucleoside triphosphate hydrolases"/>
    <property type="match status" value="1"/>
</dbReference>
<evidence type="ECO:0000256" key="2">
    <source>
        <dbReference type="ARBA" id="ARBA00004555"/>
    </source>
</evidence>
<sequence>MGFFDWFFDVLSFLGLYEKKGKLVFLGLDNAGKTTLLNMLVNNSTAAIRPTGHALEEEVRIGRIRFKTFDLGGHETVREAWSEYYFDASAVVYLVDLADRERIDESRRELHKLLSSPDLKSKAFLILGNKIDLAGALTPPEAIEALGIGHLMTTRDPKVKLPEGTRPLQFYTCSIIRKEGYGDGFMWMSKYV</sequence>